<dbReference type="InterPro" id="IPR051686">
    <property type="entry name" value="Lipoprotein_DolP"/>
</dbReference>
<feature type="domain" description="BON" evidence="1">
    <location>
        <begin position="192"/>
        <end position="259"/>
    </location>
</feature>
<dbReference type="Pfam" id="PF04972">
    <property type="entry name" value="BON"/>
    <property type="match status" value="3"/>
</dbReference>
<name>A0ABZ2IY84_9BACT</name>
<protein>
    <submittedName>
        <fullName evidence="2">BON domain-containing protein</fullName>
    </submittedName>
</protein>
<evidence type="ECO:0000313" key="2">
    <source>
        <dbReference type="EMBL" id="WWX22277.1"/>
    </source>
</evidence>
<keyword evidence="3" id="KW-1185">Reference proteome</keyword>
<dbReference type="Proteomes" id="UP001385389">
    <property type="component" value="Chromosome"/>
</dbReference>
<accession>A0ABZ2IY84</accession>
<dbReference type="RefSeq" id="WP_338667976.1">
    <property type="nucleotide sequence ID" value="NZ_CP146609.1"/>
</dbReference>
<sequence>MKRILIILSLTVVMSFVLLGNAKLHAATMDDRIESSAKQTYVFKTYLKNDDITVSSSDGEVTLTGTVEEEPHLSLAGDTVAGLPDVKSVDNKLTIQERTHSAGTDAWLITKVKLALLFHKNVNAAATSVSAEEGVITLRGEASSIAQKDLTGEYAGDVEGVRSVNNMMSVPASAQDKSMIGMKAEALGEAVDDASITAMVKGTLLYHRSTSALNTNVVTEKGVVTLKGKAGNDAEKALAGKLANDVHGVKKVVNDMTTD</sequence>
<feature type="domain" description="BON" evidence="1">
    <location>
        <begin position="29"/>
        <end position="97"/>
    </location>
</feature>
<gene>
    <name evidence="2" type="ORF">V8V93_17740</name>
</gene>
<evidence type="ECO:0000313" key="3">
    <source>
        <dbReference type="Proteomes" id="UP001385389"/>
    </source>
</evidence>
<reference evidence="2 3" key="1">
    <citation type="submission" date="2024-03" db="EMBL/GenBank/DDBJ databases">
        <title>Phenotype and Genome Characterization of a Sulfate-Reducing Bacterium Pseudodesulfovibrio sp. strain 5S69, isolated from Petroleum Reservoir in Tatarstan (Russia).</title>
        <authorList>
            <person name="Bidzhieva S.K."/>
            <person name="Kadnikov V."/>
            <person name="Tourova T.P."/>
            <person name="Samigullina S.R."/>
            <person name="Sokolova D.S."/>
            <person name="Poltaraus A.B."/>
            <person name="Avtukh A.N."/>
            <person name="Tereshina V.M."/>
            <person name="Mardanov A.V."/>
            <person name="Nazina T.N."/>
        </authorList>
    </citation>
    <scope>NUCLEOTIDE SEQUENCE [LARGE SCALE GENOMIC DNA]</scope>
    <source>
        <strain evidence="2 3">5S69</strain>
    </source>
</reference>
<dbReference type="PANTHER" id="PTHR34606">
    <property type="entry name" value="BON DOMAIN-CONTAINING PROTEIN"/>
    <property type="match status" value="1"/>
</dbReference>
<dbReference type="InterPro" id="IPR007055">
    <property type="entry name" value="BON_dom"/>
</dbReference>
<dbReference type="EMBL" id="CP146609">
    <property type="protein sequence ID" value="WWX22277.1"/>
    <property type="molecule type" value="Genomic_DNA"/>
</dbReference>
<dbReference type="InterPro" id="IPR014004">
    <property type="entry name" value="Transpt-assoc_nodulatn_dom_bac"/>
</dbReference>
<organism evidence="2 3">
    <name type="scientific">Pseudodesulfovibrio methanolicus</name>
    <dbReference type="NCBI Taxonomy" id="3126690"/>
    <lineage>
        <taxon>Bacteria</taxon>
        <taxon>Pseudomonadati</taxon>
        <taxon>Thermodesulfobacteriota</taxon>
        <taxon>Desulfovibrionia</taxon>
        <taxon>Desulfovibrionales</taxon>
        <taxon>Desulfovibrionaceae</taxon>
    </lineage>
</organism>
<feature type="domain" description="BON" evidence="1">
    <location>
        <begin position="104"/>
        <end position="172"/>
    </location>
</feature>
<dbReference type="PANTHER" id="PTHR34606:SF15">
    <property type="entry name" value="BON DOMAIN-CONTAINING PROTEIN"/>
    <property type="match status" value="1"/>
</dbReference>
<dbReference type="PROSITE" id="PS50914">
    <property type="entry name" value="BON"/>
    <property type="match status" value="3"/>
</dbReference>
<dbReference type="Gene3D" id="3.30.1340.30">
    <property type="match status" value="3"/>
</dbReference>
<proteinExistence type="predicted"/>
<evidence type="ECO:0000259" key="1">
    <source>
        <dbReference type="PROSITE" id="PS50914"/>
    </source>
</evidence>
<dbReference type="SMART" id="SM00749">
    <property type="entry name" value="BON"/>
    <property type="match status" value="3"/>
</dbReference>